<dbReference type="SMART" id="SM00382">
    <property type="entry name" value="AAA"/>
    <property type="match status" value="1"/>
</dbReference>
<dbReference type="RefSeq" id="WP_046439112.1">
    <property type="nucleotide sequence ID" value="NZ_CP011312.1"/>
</dbReference>
<dbReference type="PANTHER" id="PTHR42794">
    <property type="entry name" value="HEMIN IMPORT ATP-BINDING PROTEIN HMUV"/>
    <property type="match status" value="1"/>
</dbReference>
<dbReference type="Proteomes" id="UP000033457">
    <property type="component" value="Chromosome"/>
</dbReference>
<dbReference type="GO" id="GO:0005524">
    <property type="term" value="F:ATP binding"/>
    <property type="evidence" value="ECO:0007669"/>
    <property type="project" value="UniProtKB-KW"/>
</dbReference>
<keyword evidence="4" id="KW-1278">Translocase</keyword>
<evidence type="ECO:0000256" key="1">
    <source>
        <dbReference type="ARBA" id="ARBA00022448"/>
    </source>
</evidence>
<gene>
    <name evidence="7" type="primary">yusV_2</name>
    <name evidence="7" type="ORF">NCTC949_01367</name>
    <name evidence="6" type="ORF">UL82_04010</name>
</gene>
<sequence length="249" mass="26863">MSLEITGIDCLIDKTVILNKVSFSVPTATMCAIVGVNGAGKSTMLRTIALTPPMGVRIDGIEISTLHPKQRARQFSFVGQEDQPPADLTVAEAVGLGRLPFLKPWQLGAEKERVIIDEALVKVGLAGLGDRMCSDLSGGQRKRVILARAFAQDTPVMFLDEPTNHLDVQHQLSLLDVLRSSGKTIVSTIHDLDLAYSHFDQVILVHGGTIHASGTPVEVLTTNNVSATFGVHAMEVHGSYPHLVIEEKD</sequence>
<feature type="domain" description="ABC transporter" evidence="5">
    <location>
        <begin position="3"/>
        <end position="232"/>
    </location>
</feature>
<dbReference type="Gene3D" id="3.40.50.300">
    <property type="entry name" value="P-loop containing nucleotide triphosphate hydrolases"/>
    <property type="match status" value="1"/>
</dbReference>
<dbReference type="InterPro" id="IPR017871">
    <property type="entry name" value="ABC_transporter-like_CS"/>
</dbReference>
<dbReference type="Pfam" id="PF00005">
    <property type="entry name" value="ABC_tran"/>
    <property type="match status" value="1"/>
</dbReference>
<dbReference type="GO" id="GO:0016887">
    <property type="term" value="F:ATP hydrolysis activity"/>
    <property type="evidence" value="ECO:0007669"/>
    <property type="project" value="InterPro"/>
</dbReference>
<evidence type="ECO:0000256" key="4">
    <source>
        <dbReference type="ARBA" id="ARBA00022967"/>
    </source>
</evidence>
<evidence type="ECO:0000313" key="7">
    <source>
        <dbReference type="EMBL" id="VEH06897.1"/>
    </source>
</evidence>
<dbReference type="InterPro" id="IPR027417">
    <property type="entry name" value="P-loop_NTPase"/>
</dbReference>
<dbReference type="EMBL" id="LR134377">
    <property type="protein sequence ID" value="VEH06897.1"/>
    <property type="molecule type" value="Genomic_DNA"/>
</dbReference>
<keyword evidence="1" id="KW-0813">Transport</keyword>
<dbReference type="STRING" id="35755.UL82_04010"/>
<evidence type="ECO:0000313" key="9">
    <source>
        <dbReference type="Proteomes" id="UP000271380"/>
    </source>
</evidence>
<evidence type="ECO:0000259" key="5">
    <source>
        <dbReference type="PROSITE" id="PS50893"/>
    </source>
</evidence>
<dbReference type="SUPFAM" id="SSF52540">
    <property type="entry name" value="P-loop containing nucleoside triphosphate hydrolases"/>
    <property type="match status" value="1"/>
</dbReference>
<dbReference type="PANTHER" id="PTHR42794:SF1">
    <property type="entry name" value="HEMIN IMPORT ATP-BINDING PROTEIN HMUV"/>
    <property type="match status" value="1"/>
</dbReference>
<keyword evidence="2" id="KW-0547">Nucleotide-binding</keyword>
<keyword evidence="3 7" id="KW-0067">ATP-binding</keyword>
<dbReference type="KEGG" id="cku:UL82_04010"/>
<dbReference type="OrthoDB" id="3579586at2"/>
<reference evidence="6 8" key="1">
    <citation type="journal article" date="2015" name="Genome Announc.">
        <title>Complete Genome Sequence of Corynebacterium kutscheri DSM 20755, a Corynebacterial Type Strain with Remarkably Low G+C Content of Chromosomal DNA.</title>
        <authorList>
            <person name="Ruckert C."/>
            <person name="Albersmeier A."/>
            <person name="Winkler A."/>
            <person name="Tauch A."/>
        </authorList>
    </citation>
    <scope>NUCLEOTIDE SEQUENCE [LARGE SCALE GENOMIC DNA]</scope>
    <source>
        <strain evidence="6 8">DSM 20755</strain>
    </source>
</reference>
<evidence type="ECO:0000256" key="2">
    <source>
        <dbReference type="ARBA" id="ARBA00022741"/>
    </source>
</evidence>
<keyword evidence="8" id="KW-1185">Reference proteome</keyword>
<organism evidence="6 8">
    <name type="scientific">Corynebacterium kutscheri</name>
    <dbReference type="NCBI Taxonomy" id="35755"/>
    <lineage>
        <taxon>Bacteria</taxon>
        <taxon>Bacillati</taxon>
        <taxon>Actinomycetota</taxon>
        <taxon>Actinomycetes</taxon>
        <taxon>Mycobacteriales</taxon>
        <taxon>Corynebacteriaceae</taxon>
        <taxon>Corynebacterium</taxon>
    </lineage>
</organism>
<accession>A0A0F6QZ89</accession>
<proteinExistence type="predicted"/>
<evidence type="ECO:0000256" key="3">
    <source>
        <dbReference type="ARBA" id="ARBA00022840"/>
    </source>
</evidence>
<dbReference type="InterPro" id="IPR003439">
    <property type="entry name" value="ABC_transporter-like_ATP-bd"/>
</dbReference>
<protein>
    <submittedName>
        <fullName evidence="6">ABC-type cobalamin/Fe3+-siderophore transport system, ATPase component</fullName>
        <ecNumber evidence="6">3.6.3.34</ecNumber>
    </submittedName>
    <submittedName>
        <fullName evidence="7">Iron ABC transport system ATP-binding protein</fullName>
    </submittedName>
</protein>
<reference evidence="7 9" key="2">
    <citation type="submission" date="2018-12" db="EMBL/GenBank/DDBJ databases">
        <authorList>
            <consortium name="Pathogen Informatics"/>
        </authorList>
    </citation>
    <scope>NUCLEOTIDE SEQUENCE [LARGE SCALE GENOMIC DNA]</scope>
    <source>
        <strain evidence="7 9">NCTC949</strain>
    </source>
</reference>
<dbReference type="PROSITE" id="PS50893">
    <property type="entry name" value="ABC_TRANSPORTER_2"/>
    <property type="match status" value="1"/>
</dbReference>
<dbReference type="EC" id="3.6.3.34" evidence="6"/>
<dbReference type="AlphaFoldDB" id="A0A0F6QZ89"/>
<dbReference type="EMBL" id="CP011312">
    <property type="protein sequence ID" value="AKE41007.1"/>
    <property type="molecule type" value="Genomic_DNA"/>
</dbReference>
<dbReference type="HOGENOM" id="CLU_000604_1_11_11"/>
<evidence type="ECO:0000313" key="8">
    <source>
        <dbReference type="Proteomes" id="UP000033457"/>
    </source>
</evidence>
<evidence type="ECO:0000313" key="6">
    <source>
        <dbReference type="EMBL" id="AKE41007.1"/>
    </source>
</evidence>
<name>A0A0F6QZ89_9CORY</name>
<dbReference type="Proteomes" id="UP000271380">
    <property type="component" value="Chromosome"/>
</dbReference>
<keyword evidence="6" id="KW-0378">Hydrolase</keyword>
<dbReference type="CDD" id="cd03214">
    <property type="entry name" value="ABC_Iron-Siderophores_B12_Hemin"/>
    <property type="match status" value="1"/>
</dbReference>
<dbReference type="InterPro" id="IPR003593">
    <property type="entry name" value="AAA+_ATPase"/>
</dbReference>
<dbReference type="PROSITE" id="PS00211">
    <property type="entry name" value="ABC_TRANSPORTER_1"/>
    <property type="match status" value="1"/>
</dbReference>